<evidence type="ECO:0000259" key="3">
    <source>
        <dbReference type="PROSITE" id="PS51186"/>
    </source>
</evidence>
<dbReference type="SUPFAM" id="SSF55729">
    <property type="entry name" value="Acyl-CoA N-acyltransferases (Nat)"/>
    <property type="match status" value="1"/>
</dbReference>
<dbReference type="Pfam" id="PF00583">
    <property type="entry name" value="Acetyltransf_1"/>
    <property type="match status" value="1"/>
</dbReference>
<dbReference type="Gene3D" id="3.40.630.30">
    <property type="match status" value="1"/>
</dbReference>
<organism evidence="4 5">
    <name type="scientific">Yoonia vestfoldensis</name>
    <dbReference type="NCBI Taxonomy" id="245188"/>
    <lineage>
        <taxon>Bacteria</taxon>
        <taxon>Pseudomonadati</taxon>
        <taxon>Pseudomonadota</taxon>
        <taxon>Alphaproteobacteria</taxon>
        <taxon>Rhodobacterales</taxon>
        <taxon>Paracoccaceae</taxon>
        <taxon>Yoonia</taxon>
    </lineage>
</organism>
<sequence length="139" mass="14833">MTPEALARLHAQAFSSTRTWSAAEFRDLLDQPGAILAGDDRAFALLRVTLDEAEILTIATAPAHRRKGLARKALAQAETAAQALGACVIFLEVAEDNTAARALYAQAGYAQIGRRPGYYLPKDAAPVAALVLRKAFAAR</sequence>
<dbReference type="AlphaFoldDB" id="A0A1Y0EEL2"/>
<evidence type="ECO:0000313" key="4">
    <source>
        <dbReference type="EMBL" id="ARU02067.1"/>
    </source>
</evidence>
<dbReference type="EC" id="2.3.1.128" evidence="4"/>
<evidence type="ECO:0000256" key="2">
    <source>
        <dbReference type="ARBA" id="ARBA00023315"/>
    </source>
</evidence>
<dbReference type="PROSITE" id="PS51186">
    <property type="entry name" value="GNAT"/>
    <property type="match status" value="1"/>
</dbReference>
<dbReference type="RefSeq" id="WP_087209455.1">
    <property type="nucleotide sequence ID" value="NZ_CP021431.1"/>
</dbReference>
<dbReference type="InterPro" id="IPR050680">
    <property type="entry name" value="YpeA/RimI_acetyltransf"/>
</dbReference>
<proteinExistence type="predicted"/>
<gene>
    <name evidence="4" type="primary">rimI</name>
    <name evidence="4" type="ORF">LOKVESSMR4R_02773</name>
</gene>
<dbReference type="InterPro" id="IPR000182">
    <property type="entry name" value="GNAT_dom"/>
</dbReference>
<dbReference type="KEGG" id="lvs:LOKVESSMR4R_02773"/>
<dbReference type="GO" id="GO:0016747">
    <property type="term" value="F:acyltransferase activity, transferring groups other than amino-acyl groups"/>
    <property type="evidence" value="ECO:0007669"/>
    <property type="project" value="InterPro"/>
</dbReference>
<dbReference type="STRING" id="1122181.GCA_000382265_01335"/>
<keyword evidence="1 4" id="KW-0808">Transferase</keyword>
<accession>A0A1Y0EEL2</accession>
<dbReference type="OrthoDB" id="9804026at2"/>
<reference evidence="4 5" key="1">
    <citation type="submission" date="2017-05" db="EMBL/GenBank/DDBJ databases">
        <title>Genome Sequence of Loktanella vestfoldensis Strain SMR4r Isolated from a Culture of the Diatom Skeletonema marinoi.</title>
        <authorList>
            <person name="Topel M."/>
            <person name="Pinder M.I.M."/>
            <person name="Johansson O.N."/>
            <person name="Kourtchenko O."/>
            <person name="Godhe A."/>
            <person name="Clarke A.K."/>
        </authorList>
    </citation>
    <scope>NUCLEOTIDE SEQUENCE [LARGE SCALE GENOMIC DNA]</scope>
    <source>
        <strain evidence="4 5">SMR4r</strain>
    </source>
</reference>
<feature type="domain" description="N-acetyltransferase" evidence="3">
    <location>
        <begin position="1"/>
        <end position="137"/>
    </location>
</feature>
<dbReference type="EMBL" id="CP021431">
    <property type="protein sequence ID" value="ARU02067.1"/>
    <property type="molecule type" value="Genomic_DNA"/>
</dbReference>
<protein>
    <submittedName>
        <fullName evidence="4">Ribosomal-protein-alanine acetyltransferase</fullName>
        <ecNumber evidence="4">2.3.1.128</ecNumber>
    </submittedName>
</protein>
<evidence type="ECO:0000256" key="1">
    <source>
        <dbReference type="ARBA" id="ARBA00022679"/>
    </source>
</evidence>
<dbReference type="InterPro" id="IPR016181">
    <property type="entry name" value="Acyl_CoA_acyltransferase"/>
</dbReference>
<dbReference type="CDD" id="cd04301">
    <property type="entry name" value="NAT_SF"/>
    <property type="match status" value="1"/>
</dbReference>
<keyword evidence="2 4" id="KW-0012">Acyltransferase</keyword>
<dbReference type="PANTHER" id="PTHR43420:SF44">
    <property type="entry name" value="ACETYLTRANSFERASE YPEA"/>
    <property type="match status" value="1"/>
</dbReference>
<name>A0A1Y0EEL2_9RHOB</name>
<evidence type="ECO:0000313" key="5">
    <source>
        <dbReference type="Proteomes" id="UP000195273"/>
    </source>
</evidence>
<dbReference type="Proteomes" id="UP000195273">
    <property type="component" value="Chromosome"/>
</dbReference>
<dbReference type="PANTHER" id="PTHR43420">
    <property type="entry name" value="ACETYLTRANSFERASE"/>
    <property type="match status" value="1"/>
</dbReference>
<keyword evidence="5" id="KW-1185">Reference proteome</keyword>